<dbReference type="Proteomes" id="UP000657918">
    <property type="component" value="Unassembled WGS sequence"/>
</dbReference>
<proteinExistence type="predicted"/>
<protein>
    <submittedName>
        <fullName evidence="2">Uncharacterized protein</fullName>
    </submittedName>
</protein>
<sequence>MLEPFIQKDRRRVKNLCILQNDTPVFHKLFAAYSIIYSVCISRQQLLQHDFAQLEFGGSPTTWQQRQPSKNHELRIPH</sequence>
<accession>A0A835K4N2</accession>
<evidence type="ECO:0000313" key="3">
    <source>
        <dbReference type="Proteomes" id="UP000657918"/>
    </source>
</evidence>
<gene>
    <name evidence="2" type="ORF">SADUNF_Sadunf06G0002400</name>
</gene>
<reference evidence="2 3" key="1">
    <citation type="submission" date="2020-10" db="EMBL/GenBank/DDBJ databases">
        <title>Plant Genome Project.</title>
        <authorList>
            <person name="Zhang R.-G."/>
        </authorList>
    </citation>
    <scope>NUCLEOTIDE SEQUENCE [LARGE SCALE GENOMIC DNA]</scope>
    <source>
        <strain evidence="2">FAFU-HL-1</strain>
        <tissue evidence="2">Leaf</tissue>
    </source>
</reference>
<name>A0A835K4N2_9ROSI</name>
<keyword evidence="3" id="KW-1185">Reference proteome</keyword>
<dbReference type="EMBL" id="JADGMS010000006">
    <property type="protein sequence ID" value="KAF9679316.1"/>
    <property type="molecule type" value="Genomic_DNA"/>
</dbReference>
<comment type="caution">
    <text evidence="2">The sequence shown here is derived from an EMBL/GenBank/DDBJ whole genome shotgun (WGS) entry which is preliminary data.</text>
</comment>
<feature type="compositionally biased region" description="Polar residues" evidence="1">
    <location>
        <begin position="59"/>
        <end position="68"/>
    </location>
</feature>
<feature type="region of interest" description="Disordered" evidence="1">
    <location>
        <begin position="59"/>
        <end position="78"/>
    </location>
</feature>
<organism evidence="2 3">
    <name type="scientific">Salix dunnii</name>
    <dbReference type="NCBI Taxonomy" id="1413687"/>
    <lineage>
        <taxon>Eukaryota</taxon>
        <taxon>Viridiplantae</taxon>
        <taxon>Streptophyta</taxon>
        <taxon>Embryophyta</taxon>
        <taxon>Tracheophyta</taxon>
        <taxon>Spermatophyta</taxon>
        <taxon>Magnoliopsida</taxon>
        <taxon>eudicotyledons</taxon>
        <taxon>Gunneridae</taxon>
        <taxon>Pentapetalae</taxon>
        <taxon>rosids</taxon>
        <taxon>fabids</taxon>
        <taxon>Malpighiales</taxon>
        <taxon>Salicaceae</taxon>
        <taxon>Saliceae</taxon>
        <taxon>Salix</taxon>
    </lineage>
</organism>
<evidence type="ECO:0000256" key="1">
    <source>
        <dbReference type="SAM" id="MobiDB-lite"/>
    </source>
</evidence>
<dbReference type="AlphaFoldDB" id="A0A835K4N2"/>
<evidence type="ECO:0000313" key="2">
    <source>
        <dbReference type="EMBL" id="KAF9679316.1"/>
    </source>
</evidence>